<dbReference type="GO" id="GO:0034045">
    <property type="term" value="C:phagophore assembly site membrane"/>
    <property type="evidence" value="ECO:0007669"/>
    <property type="project" value="UniProtKB-SubCell"/>
</dbReference>
<evidence type="ECO:0000313" key="14">
    <source>
        <dbReference type="EMBL" id="EMC98576.1"/>
    </source>
</evidence>
<feature type="compositionally biased region" description="Polar residues" evidence="13">
    <location>
        <begin position="274"/>
        <end position="289"/>
    </location>
</feature>
<accession>M2MPC5</accession>
<organism evidence="14 15">
    <name type="scientific">Baudoinia panamericana (strain UAMH 10762)</name>
    <name type="common">Angels' share fungus</name>
    <name type="synonym">Baudoinia compniacensis (strain UAMH 10762)</name>
    <dbReference type="NCBI Taxonomy" id="717646"/>
    <lineage>
        <taxon>Eukaryota</taxon>
        <taxon>Fungi</taxon>
        <taxon>Dikarya</taxon>
        <taxon>Ascomycota</taxon>
        <taxon>Pezizomycotina</taxon>
        <taxon>Dothideomycetes</taxon>
        <taxon>Dothideomycetidae</taxon>
        <taxon>Mycosphaerellales</taxon>
        <taxon>Teratosphaeriaceae</taxon>
        <taxon>Baudoinia</taxon>
    </lineage>
</organism>
<feature type="compositionally biased region" description="Polar residues" evidence="13">
    <location>
        <begin position="379"/>
        <end position="398"/>
    </location>
</feature>
<evidence type="ECO:0000256" key="6">
    <source>
        <dbReference type="ARBA" id="ARBA00022824"/>
    </source>
</evidence>
<keyword evidence="7" id="KW-0072">Autophagy</keyword>
<evidence type="ECO:0000256" key="8">
    <source>
        <dbReference type="ARBA" id="ARBA00023055"/>
    </source>
</evidence>
<dbReference type="GO" id="GO:0006869">
    <property type="term" value="P:lipid transport"/>
    <property type="evidence" value="ECO:0007669"/>
    <property type="project" value="UniProtKB-KW"/>
</dbReference>
<keyword evidence="5" id="KW-0813">Transport</keyword>
<comment type="subcellular location">
    <subcellularLocation>
        <location evidence="1">Endoplasmic reticulum membrane</location>
        <topology evidence="1">Peripheral membrane protein</topology>
    </subcellularLocation>
    <subcellularLocation>
        <location evidence="2">Preautophagosomal structure membrane</location>
        <topology evidence="2">Peripheral membrane protein</topology>
    </subcellularLocation>
</comment>
<dbReference type="OrthoDB" id="18982at2759"/>
<evidence type="ECO:0000256" key="5">
    <source>
        <dbReference type="ARBA" id="ARBA00022448"/>
    </source>
</evidence>
<dbReference type="STRING" id="717646.M2MPC5"/>
<dbReference type="GO" id="GO:0061908">
    <property type="term" value="C:phagophore"/>
    <property type="evidence" value="ECO:0007669"/>
    <property type="project" value="TreeGrafter"/>
</dbReference>
<comment type="catalytic activity">
    <reaction evidence="10">
        <text>a 1,2-diacyl-sn-glycero-3-phospho-L-serine(in) = a 1,2-diacyl-sn-glycero-3-phospho-L-serine(out)</text>
        <dbReference type="Rhea" id="RHEA:38663"/>
        <dbReference type="ChEBI" id="CHEBI:57262"/>
    </reaction>
</comment>
<evidence type="ECO:0000256" key="10">
    <source>
        <dbReference type="ARBA" id="ARBA00024479"/>
    </source>
</evidence>
<evidence type="ECO:0000313" key="15">
    <source>
        <dbReference type="Proteomes" id="UP000011761"/>
    </source>
</evidence>
<evidence type="ECO:0000256" key="3">
    <source>
        <dbReference type="ARBA" id="ARBA00009714"/>
    </source>
</evidence>
<dbReference type="KEGG" id="bcom:BAUCODRAFT_84209"/>
<evidence type="ECO:0000256" key="7">
    <source>
        <dbReference type="ARBA" id="ARBA00023006"/>
    </source>
</evidence>
<dbReference type="GO" id="GO:0005789">
    <property type="term" value="C:endoplasmic reticulum membrane"/>
    <property type="evidence" value="ECO:0007669"/>
    <property type="project" value="UniProtKB-SubCell"/>
</dbReference>
<dbReference type="GO" id="GO:0000045">
    <property type="term" value="P:autophagosome assembly"/>
    <property type="evidence" value="ECO:0007669"/>
    <property type="project" value="TreeGrafter"/>
</dbReference>
<comment type="similarity">
    <text evidence="3">Belongs to the ATG2 family.</text>
</comment>
<dbReference type="RefSeq" id="XP_007673791.1">
    <property type="nucleotide sequence ID" value="XM_007675601.1"/>
</dbReference>
<gene>
    <name evidence="14" type="ORF">BAUCODRAFT_84209</name>
</gene>
<evidence type="ECO:0000256" key="4">
    <source>
        <dbReference type="ARBA" id="ARBA00018070"/>
    </source>
</evidence>
<dbReference type="eggNOG" id="KOG2993">
    <property type="taxonomic scope" value="Eukaryota"/>
</dbReference>
<feature type="region of interest" description="Disordered" evidence="13">
    <location>
        <begin position="1328"/>
        <end position="1354"/>
    </location>
</feature>
<feature type="compositionally biased region" description="Basic and acidic residues" evidence="13">
    <location>
        <begin position="417"/>
        <end position="427"/>
    </location>
</feature>
<feature type="region of interest" description="Disordered" evidence="13">
    <location>
        <begin position="270"/>
        <end position="300"/>
    </location>
</feature>
<dbReference type="GO" id="GO:0000422">
    <property type="term" value="P:autophagy of mitochondrion"/>
    <property type="evidence" value="ECO:0007669"/>
    <property type="project" value="TreeGrafter"/>
</dbReference>
<feature type="compositionally biased region" description="Basic residues" evidence="13">
    <location>
        <begin position="113"/>
        <end position="130"/>
    </location>
</feature>
<dbReference type="InterPro" id="IPR026849">
    <property type="entry name" value="ATG2"/>
</dbReference>
<dbReference type="HOGENOM" id="CLU_000626_1_0_1"/>
<keyword evidence="8" id="KW-0445">Lipid transport</keyword>
<dbReference type="GO" id="GO:0034727">
    <property type="term" value="P:piecemeal microautophagy of the nucleus"/>
    <property type="evidence" value="ECO:0007669"/>
    <property type="project" value="TreeGrafter"/>
</dbReference>
<evidence type="ECO:0000256" key="1">
    <source>
        <dbReference type="ARBA" id="ARBA00004406"/>
    </source>
</evidence>
<dbReference type="GO" id="GO:0061723">
    <property type="term" value="P:glycophagy"/>
    <property type="evidence" value="ECO:0007669"/>
    <property type="project" value="TreeGrafter"/>
</dbReference>
<comment type="catalytic activity">
    <reaction evidence="12">
        <text>a 1,2-diacyl-sn-glycero-3-phosphocholine(in) = a 1,2-diacyl-sn-glycero-3-phosphocholine(out)</text>
        <dbReference type="Rhea" id="RHEA:38571"/>
        <dbReference type="ChEBI" id="CHEBI:57643"/>
    </reaction>
</comment>
<keyword evidence="6" id="KW-0256">Endoplasmic reticulum</keyword>
<evidence type="ECO:0000256" key="12">
    <source>
        <dbReference type="ARBA" id="ARBA00024631"/>
    </source>
</evidence>
<dbReference type="GO" id="GO:0061709">
    <property type="term" value="P:reticulophagy"/>
    <property type="evidence" value="ECO:0007669"/>
    <property type="project" value="TreeGrafter"/>
</dbReference>
<dbReference type="Pfam" id="PF13329">
    <property type="entry name" value="ATG2_CAD"/>
    <property type="match status" value="2"/>
</dbReference>
<evidence type="ECO:0000256" key="2">
    <source>
        <dbReference type="ARBA" id="ARBA00004623"/>
    </source>
</evidence>
<feature type="region of interest" description="Disordered" evidence="13">
    <location>
        <begin position="368"/>
        <end position="427"/>
    </location>
</feature>
<sequence length="1787" mass="193326">MSWWQNKIIPFALRRLDIFEDAALDPSNFDASFGRKSAVELRNVGLKVDRICKLLQLPPALRVETAKVLSLRLSLGLDFYQAALQADVEGVVINVRLVNESEDVEGGEVSSKSRTRSPEHRKTHRRRKSGSAKSFLLDEPPQERQKLEASLAASKHRLEESVSSGSSEGADVGIGAPVGLPGFLAGYLQRCIDGLQIRVKNIELRFETDVTGNVLCTTPVTLRLRIGSASLEDLTHAGPKNGRHGKRHVDIQDVTMDLLSDAYVAAQLSKAPSRASSRPQSDVASQGSAHSRHSSDVAAPFSDHRELPLVHPTPALSSEIAGLLIGTTAPVATDEILDESMRDSRTGSRVYSHREAESLYMSAMTHEPSIRIPGGWGSEGTSSERSVSPDVPQTTGGSYSDGEEAPGNVTPRAGTPRNEEASQTHDNMTAKRLLDVNQLSLWFSVQHDSVIKPPNQAVTAFNIAVSVPGAFSGHADSTTYDPLAMSEHRVGGDPQAASANVPGPLDSSEDFEIEGGSAFGTLDLSSCRLLYAIASATNQALRRPDLHLGRLQAWLSGSELLAFDRQSTLGTSTLLTDATPDVAVRYDGSKTTMHQRPVVEVHLDTLPLRFTLDLAALDDTLSTFGGLSGVLELSSSLLAESTMPASPKKGKPSKGVHFASDPPAANTGCEIKLNTRISGADMTVRGTASAVNVRTTTLKAIHREAGAKATVEHIIVSGPYDGSTINPPITVDIVSTKVEYLLSPHDKDLERLLSLLTPSKDKYDSDNDIIVDALMRQRRKGALIRASVNSVKAKISEYDCMHDLRALGEELSKLSAVAKYLPEDERPGILTLVRLQDVEAQIPISNRFGSLNIKAQDLHCANVGLPFLLALAVGDLAVSRGSEALIHSLVPLAGGDSSIPMLMARMLGNEAEPTVKVKLFNVCVEYSVPILVALVNPAAVSTEEVVTDLAQSVTDFAFERENSANSSPLSQAPAPSVKKTNIDLLVHDSALGFTPEKLPSKVLFVLTDAKLTTLVPPETTTSASLALRKAAIFVTDSRDNGAAESGAPARGVLGNTTTSIRLSVALAKRRYVSVGSIMSAKVSVTATDMEDGKSKAVGVEVSNELFLLESCADSTQTLFATLGALAPPTPPSKQPKYLTQPMTIEDMMASFTGDAYTKPEAAPAEMLFDVEDDAGVNASHVDFDALGDALGMDTEPDNLLAESEMTSSLYEPLSGLLGDEEQAGADRPNITQKLPFRIRLRDTHIIWNIHDGYDWQRTREGITQAVEQVEARAEERMARRRHAQEPEDEESVIGDLLFNSIYVGVPAYHDAQELRRQINRGIDDMASETESLPVSGQSRPTAYSASGRPLHPPRRRLKLERSKAHKVAFELKGVAADVLVFPHDSVDVLQAVDLRVQDFEIFDNVPTSTWRKFLTSLEDGSGGREMAKPMAHIQVHNVKTLQDYSATELVIQVTVLPLRLHVDQDALDFTARFFEFKDEQQSAAGESGEQPFIQRLEVDTVDLQLDYKPKRLDYGGLRSGHTTELMNLITLDAANIRLKHAIVYGIRGFEPIHKTLNDIWMPDIRRNQLPTVLAGLAPVRSLVNIGSGVRDVVAIPIREYRKDGRIVRSIQKGALQFGKTTTSELARLGAKLAIGTQNVLQGAENLLSPATASPTGRPGVGRRVSSDQGWHDLDEEGENHEQRAISAYANQPLNVFSGLRSARRHLERDLLTARDAFIAVQGEIMESNNPGAAAAALVRHAPTVILRPVIGASRAVGTTLLGVGNQIDRQNVRRAEDVSPQAHVVAC</sequence>
<keyword evidence="15" id="KW-1185">Reference proteome</keyword>
<dbReference type="EMBL" id="KB445552">
    <property type="protein sequence ID" value="EMC98576.1"/>
    <property type="molecule type" value="Genomic_DNA"/>
</dbReference>
<dbReference type="GeneID" id="19117410"/>
<feature type="region of interest" description="Disordered" evidence="13">
    <location>
        <begin position="642"/>
        <end position="661"/>
    </location>
</feature>
<dbReference type="Proteomes" id="UP000011761">
    <property type="component" value="Unassembled WGS sequence"/>
</dbReference>
<proteinExistence type="inferred from homology"/>
<dbReference type="GO" id="GO:0043495">
    <property type="term" value="F:protein-membrane adaptor activity"/>
    <property type="evidence" value="ECO:0007669"/>
    <property type="project" value="TreeGrafter"/>
</dbReference>
<feature type="region of interest" description="Disordered" evidence="13">
    <location>
        <begin position="104"/>
        <end position="153"/>
    </location>
</feature>
<dbReference type="OMA" id="AVWKRAP"/>
<dbReference type="PANTHER" id="PTHR13190:SF1">
    <property type="entry name" value="AUTOPHAGY-RELATED 2, ISOFORM A"/>
    <property type="match status" value="1"/>
</dbReference>
<reference evidence="14 15" key="1">
    <citation type="journal article" date="2012" name="PLoS Pathog.">
        <title>Diverse lifestyles and strategies of plant pathogenesis encoded in the genomes of eighteen Dothideomycetes fungi.</title>
        <authorList>
            <person name="Ohm R.A."/>
            <person name="Feau N."/>
            <person name="Henrissat B."/>
            <person name="Schoch C.L."/>
            <person name="Horwitz B.A."/>
            <person name="Barry K.W."/>
            <person name="Condon B.J."/>
            <person name="Copeland A.C."/>
            <person name="Dhillon B."/>
            <person name="Glaser F."/>
            <person name="Hesse C.N."/>
            <person name="Kosti I."/>
            <person name="LaButti K."/>
            <person name="Lindquist E.A."/>
            <person name="Lucas S."/>
            <person name="Salamov A.A."/>
            <person name="Bradshaw R.E."/>
            <person name="Ciuffetti L."/>
            <person name="Hamelin R.C."/>
            <person name="Kema G.H.J."/>
            <person name="Lawrence C."/>
            <person name="Scott J.A."/>
            <person name="Spatafora J.W."/>
            <person name="Turgeon B.G."/>
            <person name="de Wit P.J.G.M."/>
            <person name="Zhong S."/>
            <person name="Goodwin S.B."/>
            <person name="Grigoriev I.V."/>
        </authorList>
    </citation>
    <scope>NUCLEOTIDE SEQUENCE [LARGE SCALE GENOMIC DNA]</scope>
    <source>
        <strain evidence="14 15">UAMH 10762</strain>
    </source>
</reference>
<name>M2MPC5_BAUPA</name>
<evidence type="ECO:0000256" key="9">
    <source>
        <dbReference type="ARBA" id="ARBA00023136"/>
    </source>
</evidence>
<dbReference type="GO" id="GO:0032266">
    <property type="term" value="F:phosphatidylinositol-3-phosphate binding"/>
    <property type="evidence" value="ECO:0007669"/>
    <property type="project" value="TreeGrafter"/>
</dbReference>
<feature type="compositionally biased region" description="Polar residues" evidence="13">
    <location>
        <begin position="1328"/>
        <end position="1344"/>
    </location>
</feature>
<evidence type="ECO:0000256" key="11">
    <source>
        <dbReference type="ARBA" id="ARBA00024615"/>
    </source>
</evidence>
<evidence type="ECO:0000256" key="13">
    <source>
        <dbReference type="SAM" id="MobiDB-lite"/>
    </source>
</evidence>
<keyword evidence="9" id="KW-0472">Membrane</keyword>
<protein>
    <recommendedName>
        <fullName evidence="4">Autophagy-related protein 2</fullName>
    </recommendedName>
</protein>
<dbReference type="PANTHER" id="PTHR13190">
    <property type="entry name" value="AUTOPHAGY-RELATED 2, ISOFORM A"/>
    <property type="match status" value="1"/>
</dbReference>
<comment type="catalytic activity">
    <reaction evidence="11">
        <text>a 1,2-diacyl-sn-glycero-3-phosphoethanolamine(in) = a 1,2-diacyl-sn-glycero-3-phosphoethanolamine(out)</text>
        <dbReference type="Rhea" id="RHEA:38895"/>
        <dbReference type="ChEBI" id="CHEBI:64612"/>
    </reaction>
</comment>